<dbReference type="InterPro" id="IPR002398">
    <property type="entry name" value="Pept_C14"/>
</dbReference>
<evidence type="ECO:0000256" key="2">
    <source>
        <dbReference type="RuleBase" id="RU003971"/>
    </source>
</evidence>
<dbReference type="PANTHER" id="PTHR10454:SF210">
    <property type="entry name" value="CASPASE-2"/>
    <property type="match status" value="1"/>
</dbReference>
<organism evidence="5 6">
    <name type="scientific">Larinioides sclopetarius</name>
    <dbReference type="NCBI Taxonomy" id="280406"/>
    <lineage>
        <taxon>Eukaryota</taxon>
        <taxon>Metazoa</taxon>
        <taxon>Ecdysozoa</taxon>
        <taxon>Arthropoda</taxon>
        <taxon>Chelicerata</taxon>
        <taxon>Arachnida</taxon>
        <taxon>Araneae</taxon>
        <taxon>Araneomorphae</taxon>
        <taxon>Entelegynae</taxon>
        <taxon>Araneoidea</taxon>
        <taxon>Araneidae</taxon>
        <taxon>Larinioides</taxon>
    </lineage>
</organism>
<dbReference type="AlphaFoldDB" id="A0AAV1ZRV1"/>
<dbReference type="PRINTS" id="PR00376">
    <property type="entry name" value="IL1BCENZYME"/>
</dbReference>
<dbReference type="Proteomes" id="UP001497382">
    <property type="component" value="Unassembled WGS sequence"/>
</dbReference>
<dbReference type="PANTHER" id="PTHR10454">
    <property type="entry name" value="CASPASE"/>
    <property type="match status" value="1"/>
</dbReference>
<evidence type="ECO:0000313" key="5">
    <source>
        <dbReference type="EMBL" id="CAL1274437.1"/>
    </source>
</evidence>
<dbReference type="PROSITE" id="PS01122">
    <property type="entry name" value="CASPASE_CYS"/>
    <property type="match status" value="1"/>
</dbReference>
<feature type="domain" description="Caspase family p10" evidence="3">
    <location>
        <begin position="397"/>
        <end position="489"/>
    </location>
</feature>
<dbReference type="PROSITE" id="PS50208">
    <property type="entry name" value="CASPASE_P20"/>
    <property type="match status" value="1"/>
</dbReference>
<feature type="domain" description="Caspase family p20" evidence="4">
    <location>
        <begin position="245"/>
        <end position="367"/>
    </location>
</feature>
<dbReference type="InterPro" id="IPR002138">
    <property type="entry name" value="Pept_C14_p10"/>
</dbReference>
<dbReference type="SMART" id="SM00115">
    <property type="entry name" value="CASc"/>
    <property type="match status" value="1"/>
</dbReference>
<dbReference type="Gene3D" id="3.40.50.1460">
    <property type="match status" value="1"/>
</dbReference>
<evidence type="ECO:0008006" key="7">
    <source>
        <dbReference type="Google" id="ProtNLM"/>
    </source>
</evidence>
<dbReference type="GO" id="GO:0004197">
    <property type="term" value="F:cysteine-type endopeptidase activity"/>
    <property type="evidence" value="ECO:0007669"/>
    <property type="project" value="InterPro"/>
</dbReference>
<reference evidence="5 6" key="1">
    <citation type="submission" date="2024-04" db="EMBL/GenBank/DDBJ databases">
        <authorList>
            <person name="Rising A."/>
            <person name="Reimegard J."/>
            <person name="Sonavane S."/>
            <person name="Akerstrom W."/>
            <person name="Nylinder S."/>
            <person name="Hedman E."/>
            <person name="Kallberg Y."/>
        </authorList>
    </citation>
    <scope>NUCLEOTIDE SEQUENCE [LARGE SCALE GENOMIC DNA]</scope>
</reference>
<accession>A0AAV1ZRV1</accession>
<dbReference type="InterPro" id="IPR001309">
    <property type="entry name" value="Pept_C14_p20"/>
</dbReference>
<comment type="caution">
    <text evidence="5">The sequence shown here is derived from an EMBL/GenBank/DDBJ whole genome shotgun (WGS) entry which is preliminary data.</text>
</comment>
<dbReference type="InterPro" id="IPR015917">
    <property type="entry name" value="Pept_C14A"/>
</dbReference>
<dbReference type="InterPro" id="IPR033139">
    <property type="entry name" value="Caspase_cys_AS"/>
</dbReference>
<sequence length="491" mass="55414">MDTSAVKVDAVPAPEVDAIPAVEVDAVPAPEVDAVPAPEVDAIPYTFNADTNQLIPTLDLILNKLTIADYRSIFFLLIDTKIKKEQFLFLVKEEKYILKDNFSHMYKAFSFRDALLIEIFGTLQKYNLLQLLGTCCHVFGKDKETFTQLSPLWKFLYCVCEQLADYEVDYLKKQLFPEDTNINVCCAEELICQAFLKGKLEENNWQRRLAEIFKCLLPGCSRLITSYKGSNLSYYPLRRPMKSAPCGIAVIMNHVSFEGNFPDRPESNSDANALEKLWQSFGFKTEIFTDLTFEEVNHVFAKMSRENHSNYDAFVVCYLSHGAEGIVVAKDGKEIKLLDLVDKIANECVTLVGKPKLFFVQACQGRGIQTGFGGPTLIPQVPRQQLTPMTRVPTLNNSISVALRTDVLLFNSSIEGFASFREGNGTWFINALVSNMERYGEELTLANVLTKVVKDVTEKEGVLKNTNISRCKQTPVEYNTLKHELKLKKVL</sequence>
<dbReference type="PROSITE" id="PS50207">
    <property type="entry name" value="CASPASE_P10"/>
    <property type="match status" value="1"/>
</dbReference>
<gene>
    <name evidence="5" type="ORF">LARSCL_LOCUS7463</name>
</gene>
<protein>
    <recommendedName>
        <fullName evidence="7">Caspase-8</fullName>
    </recommendedName>
</protein>
<proteinExistence type="inferred from homology"/>
<dbReference type="InterPro" id="IPR029030">
    <property type="entry name" value="Caspase-like_dom_sf"/>
</dbReference>
<dbReference type="GO" id="GO:0006508">
    <property type="term" value="P:proteolysis"/>
    <property type="evidence" value="ECO:0007669"/>
    <property type="project" value="InterPro"/>
</dbReference>
<evidence type="ECO:0000259" key="3">
    <source>
        <dbReference type="PROSITE" id="PS50207"/>
    </source>
</evidence>
<dbReference type="EMBL" id="CAXIEN010000077">
    <property type="protein sequence ID" value="CAL1274437.1"/>
    <property type="molecule type" value="Genomic_DNA"/>
</dbReference>
<name>A0AAV1ZRV1_9ARAC</name>
<evidence type="ECO:0000313" key="6">
    <source>
        <dbReference type="Proteomes" id="UP001497382"/>
    </source>
</evidence>
<keyword evidence="6" id="KW-1185">Reference proteome</keyword>
<dbReference type="Pfam" id="PF00656">
    <property type="entry name" value="Peptidase_C14"/>
    <property type="match status" value="1"/>
</dbReference>
<evidence type="ECO:0000259" key="4">
    <source>
        <dbReference type="PROSITE" id="PS50208"/>
    </source>
</evidence>
<evidence type="ECO:0000256" key="1">
    <source>
        <dbReference type="ARBA" id="ARBA00010134"/>
    </source>
</evidence>
<dbReference type="InterPro" id="IPR011600">
    <property type="entry name" value="Pept_C14_caspase"/>
</dbReference>
<comment type="similarity">
    <text evidence="1 2">Belongs to the peptidase C14A family.</text>
</comment>
<dbReference type="SUPFAM" id="SSF52129">
    <property type="entry name" value="Caspase-like"/>
    <property type="match status" value="1"/>
</dbReference>